<evidence type="ECO:0000256" key="1">
    <source>
        <dbReference type="SAM" id="MobiDB-lite"/>
    </source>
</evidence>
<feature type="region of interest" description="Disordered" evidence="1">
    <location>
        <begin position="498"/>
        <end position="531"/>
    </location>
</feature>
<organism evidence="2">
    <name type="scientific">Myoviridae sp. ctByu2</name>
    <dbReference type="NCBI Taxonomy" id="2827668"/>
    <lineage>
        <taxon>Viruses</taxon>
        <taxon>Duplodnaviria</taxon>
        <taxon>Heunggongvirae</taxon>
        <taxon>Uroviricota</taxon>
        <taxon>Caudoviricetes</taxon>
    </lineage>
</organism>
<protein>
    <submittedName>
        <fullName evidence="2">Portal protein</fullName>
    </submittedName>
</protein>
<proteinExistence type="predicted"/>
<dbReference type="EMBL" id="BK032557">
    <property type="protein sequence ID" value="DAF47582.1"/>
    <property type="molecule type" value="Genomic_DNA"/>
</dbReference>
<sequence length="531" mass="60386">MGIGTMNPSGPGSYNGYPGSDYWAVDSRPLSEATNVLRSFVTQNIVQDNQWEIDRLTRYYLFWKFYDGLHYKDFNDGMLSFNYIRAFIDKVNMFLLGDEAFTFHVKSFYSTQIDNELEKNAEELMMYHWGKSKKVSLAYEMLQMGGITGDCWLGVDWMPDDLDRYCKISVYDSRQVFPHFKGGDFNNMDALLIRIPLDVKGNAQPYRLYVIRWTPKNMETWYQKDVSIDEDSVVKYDYTKTKNVYGFIPIVHIKNKPNSSGFYGKSDANDILKINKVYNELIQQVKAVIDYHVTPTTVITGASAKSLKKGLGQIWSGLPAEANVFNLGLDVDLSATVNFIKDLKTAMHELSDVPENALGKIQAISNTSAAALQITYHPLLQQANIKAMTYGEGIAEVNRMIFRILDTVDPENERLVKIKQLNPNFLSEMLVEPVFAYGFPKDKMDELQRAQLELNMKLGSRREIMERMGKQNIPELLQEIDDDTVQQALLQVEINEMVAGGNPEESTEAPSLETEDISGNEESVSSGEMTE</sequence>
<dbReference type="InterPro" id="IPR021145">
    <property type="entry name" value="Portal_protein_SPP1_Gp6-like"/>
</dbReference>
<dbReference type="Pfam" id="PF05133">
    <property type="entry name" value="SPP1_portal"/>
    <property type="match status" value="1"/>
</dbReference>
<reference evidence="2" key="1">
    <citation type="journal article" date="2021" name="Proc. Natl. Acad. Sci. U.S.A.">
        <title>A Catalog of Tens of Thousands of Viruses from Human Metagenomes Reveals Hidden Associations with Chronic Diseases.</title>
        <authorList>
            <person name="Tisza M.J."/>
            <person name="Buck C.B."/>
        </authorList>
    </citation>
    <scope>NUCLEOTIDE SEQUENCE</scope>
    <source>
        <strain evidence="2">CtByu2</strain>
    </source>
</reference>
<name>A0A8S5S9H2_9CAUD</name>
<feature type="compositionally biased region" description="Polar residues" evidence="1">
    <location>
        <begin position="520"/>
        <end position="531"/>
    </location>
</feature>
<evidence type="ECO:0000313" key="2">
    <source>
        <dbReference type="EMBL" id="DAF47582.1"/>
    </source>
</evidence>
<accession>A0A8S5S9H2</accession>